<feature type="transmembrane region" description="Helical" evidence="6">
    <location>
        <begin position="200"/>
        <end position="221"/>
    </location>
</feature>
<feature type="transmembrane region" description="Helical" evidence="6">
    <location>
        <begin position="281"/>
        <end position="300"/>
    </location>
</feature>
<dbReference type="Gene3D" id="1.20.1740.10">
    <property type="entry name" value="Amino acid/polyamine transporter I"/>
    <property type="match status" value="1"/>
</dbReference>
<dbReference type="PATRIC" id="fig|284581.3.peg.4661"/>
<dbReference type="GO" id="GO:0022857">
    <property type="term" value="F:transmembrane transporter activity"/>
    <property type="evidence" value="ECO:0007669"/>
    <property type="project" value="InterPro"/>
</dbReference>
<dbReference type="PANTHER" id="PTHR47547">
    <property type="match status" value="1"/>
</dbReference>
<dbReference type="PANTHER" id="PTHR47547:SF1">
    <property type="entry name" value="ASPARTATE-PROTON SYMPORTER"/>
    <property type="match status" value="1"/>
</dbReference>
<evidence type="ECO:0000256" key="4">
    <source>
        <dbReference type="ARBA" id="ARBA00023136"/>
    </source>
</evidence>
<feature type="compositionally biased region" description="Basic and acidic residues" evidence="5">
    <location>
        <begin position="524"/>
        <end position="538"/>
    </location>
</feature>
<dbReference type="RefSeq" id="WP_053400552.1">
    <property type="nucleotide sequence ID" value="NZ_JAMAUM010000013.1"/>
</dbReference>
<feature type="transmembrane region" description="Helical" evidence="6">
    <location>
        <begin position="425"/>
        <end position="447"/>
    </location>
</feature>
<feature type="transmembrane region" description="Helical" evidence="6">
    <location>
        <begin position="363"/>
        <end position="389"/>
    </location>
</feature>
<keyword evidence="8" id="KW-1185">Reference proteome</keyword>
<feature type="transmembrane region" description="Helical" evidence="6">
    <location>
        <begin position="489"/>
        <end position="506"/>
    </location>
</feature>
<evidence type="ECO:0000256" key="1">
    <source>
        <dbReference type="ARBA" id="ARBA00004141"/>
    </source>
</evidence>
<evidence type="ECO:0000256" key="6">
    <source>
        <dbReference type="SAM" id="Phobius"/>
    </source>
</evidence>
<dbReference type="Pfam" id="PF13520">
    <property type="entry name" value="AA_permease_2"/>
    <property type="match status" value="1"/>
</dbReference>
<feature type="transmembrane region" description="Helical" evidence="6">
    <location>
        <begin position="233"/>
        <end position="257"/>
    </location>
</feature>
<reference evidence="8" key="1">
    <citation type="submission" date="2015-08" db="EMBL/GenBank/DDBJ databases">
        <title>Fjat-14210 dsm16467.</title>
        <authorList>
            <person name="Liu B."/>
            <person name="Wang J."/>
            <person name="Zhu Y."/>
            <person name="Liu G."/>
            <person name="Chen Q."/>
            <person name="Chen Z."/>
            <person name="Lan J."/>
            <person name="Che J."/>
            <person name="Ge C."/>
            <person name="Shi H."/>
            <person name="Pan Z."/>
            <person name="Liu X."/>
        </authorList>
    </citation>
    <scope>NUCLEOTIDE SEQUENCE [LARGE SCALE GENOMIC DNA]</scope>
    <source>
        <strain evidence="8">DSM 16467</strain>
    </source>
</reference>
<accession>A0A0M0L971</accession>
<dbReference type="InterPro" id="IPR002293">
    <property type="entry name" value="AA/rel_permease1"/>
</dbReference>
<dbReference type="AlphaFoldDB" id="A0A0M0L971"/>
<dbReference type="PIRSF" id="PIRSF006060">
    <property type="entry name" value="AA_transporter"/>
    <property type="match status" value="1"/>
</dbReference>
<comment type="subcellular location">
    <subcellularLocation>
        <location evidence="1">Membrane</location>
        <topology evidence="1">Multi-pass membrane protein</topology>
    </subcellularLocation>
</comment>
<organism evidence="7 8">
    <name type="scientific">Priestia koreensis</name>
    <dbReference type="NCBI Taxonomy" id="284581"/>
    <lineage>
        <taxon>Bacteria</taxon>
        <taxon>Bacillati</taxon>
        <taxon>Bacillota</taxon>
        <taxon>Bacilli</taxon>
        <taxon>Bacillales</taxon>
        <taxon>Bacillaceae</taxon>
        <taxon>Priestia</taxon>
    </lineage>
</organism>
<name>A0A0M0L971_9BACI</name>
<dbReference type="GO" id="GO:0016020">
    <property type="term" value="C:membrane"/>
    <property type="evidence" value="ECO:0007669"/>
    <property type="project" value="UniProtKB-SubCell"/>
</dbReference>
<protein>
    <submittedName>
        <fullName evidence="7">Aspartate:proton symporter</fullName>
    </submittedName>
</protein>
<dbReference type="Proteomes" id="UP000037558">
    <property type="component" value="Unassembled WGS sequence"/>
</dbReference>
<keyword evidence="3 6" id="KW-1133">Transmembrane helix</keyword>
<feature type="transmembrane region" description="Helical" evidence="6">
    <location>
        <begin position="163"/>
        <end position="180"/>
    </location>
</feature>
<gene>
    <name evidence="7" type="ORF">AMD01_06300</name>
</gene>
<dbReference type="EMBL" id="LILC01000007">
    <property type="protein sequence ID" value="KOO47641.1"/>
    <property type="molecule type" value="Genomic_DNA"/>
</dbReference>
<keyword evidence="4 6" id="KW-0472">Membrane</keyword>
<feature type="transmembrane region" description="Helical" evidence="6">
    <location>
        <begin position="84"/>
        <end position="103"/>
    </location>
</feature>
<evidence type="ECO:0000313" key="8">
    <source>
        <dbReference type="Proteomes" id="UP000037558"/>
    </source>
</evidence>
<comment type="caution">
    <text evidence="7">The sequence shown here is derived from an EMBL/GenBank/DDBJ whole genome shotgun (WGS) entry which is preliminary data.</text>
</comment>
<feature type="transmembrane region" description="Helical" evidence="6">
    <location>
        <begin position="459"/>
        <end position="477"/>
    </location>
</feature>
<feature type="transmembrane region" description="Helical" evidence="6">
    <location>
        <begin position="12"/>
        <end position="31"/>
    </location>
</feature>
<proteinExistence type="predicted"/>
<feature type="transmembrane region" description="Helical" evidence="6">
    <location>
        <begin position="401"/>
        <end position="419"/>
    </location>
</feature>
<feature type="transmembrane region" description="Helical" evidence="6">
    <location>
        <begin position="130"/>
        <end position="151"/>
    </location>
</feature>
<evidence type="ECO:0000313" key="7">
    <source>
        <dbReference type="EMBL" id="KOO47641.1"/>
    </source>
</evidence>
<feature type="transmembrane region" description="Helical" evidence="6">
    <location>
        <begin position="43"/>
        <end position="63"/>
    </location>
</feature>
<evidence type="ECO:0000256" key="5">
    <source>
        <dbReference type="SAM" id="MobiDB-lite"/>
    </source>
</evidence>
<evidence type="ECO:0000256" key="3">
    <source>
        <dbReference type="ARBA" id="ARBA00022989"/>
    </source>
</evidence>
<dbReference type="OrthoDB" id="9804700at2"/>
<dbReference type="STRING" id="284581.AMD01_06300"/>
<feature type="region of interest" description="Disordered" evidence="5">
    <location>
        <begin position="519"/>
        <end position="538"/>
    </location>
</feature>
<evidence type="ECO:0000256" key="2">
    <source>
        <dbReference type="ARBA" id="ARBA00022692"/>
    </source>
</evidence>
<feature type="transmembrane region" description="Helical" evidence="6">
    <location>
        <begin position="338"/>
        <end position="357"/>
    </location>
</feature>
<sequence>MGGKFKKTISLLDLTLIGLGAIFGSAWLFAVSNVASQAGPAGSFSWIIGGVIILLIGLVYAELGAALPRTGGIIRYPVYSHGPLVGYMISFITIVAYTSLISIEVTAVRQYVDYWAGGVLTKANSDSPTILGWLLQFVLLVAFFLLNYWSVKAFAKSNIIISIFKYVVPVTIIVVLAFHFKSGNFTVEGFAPFGFDGIQGAISTGGVMFAYLGLHPIVSVASEVKNPQRNIPIALVLCIILAAVIYTALQILFIGAIPTDMISSGGWTAIQDKFSLPFKDIAVVLGLGWVASLVVFDAILSPGGNGNIFMNTTARLVYAWSRNGTLFKTFSKVDKATGIPRSSLWLSLGLSIFWTLPFPSWNALVNVCSVALILSYAIAPVSAATFSVNAKGLEKPFKLKGMNIIAPISFIFASFIVYWSGWKTISWLLGSQLIMFVVYLIFAKYVPTDKVKLPQQLKSSWWLVAYYIVMLIISYIGSFGGGKGLIDTPVDLIIIAIVSLAIFFWAKYSGLPKAMIDNDDESPEEHAEHEKAEENPAH</sequence>
<keyword evidence="2 6" id="KW-0812">Transmembrane</keyword>
<dbReference type="InterPro" id="IPR052962">
    <property type="entry name" value="AA_Transporter_AGT"/>
</dbReference>